<organism evidence="5 6">
    <name type="scientific">Enterovirga aerilata</name>
    <dbReference type="NCBI Taxonomy" id="2730920"/>
    <lineage>
        <taxon>Bacteria</taxon>
        <taxon>Pseudomonadati</taxon>
        <taxon>Pseudomonadota</taxon>
        <taxon>Alphaproteobacteria</taxon>
        <taxon>Hyphomicrobiales</taxon>
        <taxon>Methylobacteriaceae</taxon>
        <taxon>Enterovirga</taxon>
    </lineage>
</organism>
<dbReference type="PANTHER" id="PTHR30270">
    <property type="entry name" value="THIAMINE-MONOPHOSPHATE KINASE"/>
    <property type="match status" value="1"/>
</dbReference>
<dbReference type="Proteomes" id="UP000564885">
    <property type="component" value="Unassembled WGS sequence"/>
</dbReference>
<evidence type="ECO:0000259" key="3">
    <source>
        <dbReference type="Pfam" id="PF00586"/>
    </source>
</evidence>
<dbReference type="AlphaFoldDB" id="A0A849I7M9"/>
<dbReference type="GO" id="GO:0009228">
    <property type="term" value="P:thiamine biosynthetic process"/>
    <property type="evidence" value="ECO:0007669"/>
    <property type="project" value="UniProtKB-KW"/>
</dbReference>
<dbReference type="PANTHER" id="PTHR30270:SF0">
    <property type="entry name" value="THIAMINE-MONOPHOSPHATE KINASE"/>
    <property type="match status" value="1"/>
</dbReference>
<dbReference type="InterPro" id="IPR006283">
    <property type="entry name" value="ThiL-like"/>
</dbReference>
<dbReference type="InterPro" id="IPR036676">
    <property type="entry name" value="PurM-like_C_sf"/>
</dbReference>
<dbReference type="InterPro" id="IPR036921">
    <property type="entry name" value="PurM-like_N_sf"/>
</dbReference>
<dbReference type="CDD" id="cd02194">
    <property type="entry name" value="ThiL"/>
    <property type="match status" value="1"/>
</dbReference>
<feature type="binding site" evidence="2">
    <location>
        <position position="43"/>
    </location>
    <ligand>
        <name>Mg(2+)</name>
        <dbReference type="ChEBI" id="CHEBI:18420"/>
        <label>4</label>
    </ligand>
</feature>
<evidence type="ECO:0000256" key="1">
    <source>
        <dbReference type="ARBA" id="ARBA00022977"/>
    </source>
</evidence>
<feature type="binding site" evidence="2">
    <location>
        <position position="224"/>
    </location>
    <ligand>
        <name>ATP</name>
        <dbReference type="ChEBI" id="CHEBI:30616"/>
    </ligand>
</feature>
<dbReference type="SUPFAM" id="SSF55326">
    <property type="entry name" value="PurM N-terminal domain-like"/>
    <property type="match status" value="1"/>
</dbReference>
<dbReference type="PIRSF" id="PIRSF005303">
    <property type="entry name" value="Thiam_monoph_kin"/>
    <property type="match status" value="1"/>
</dbReference>
<dbReference type="NCBIfam" id="TIGR01379">
    <property type="entry name" value="thiL"/>
    <property type="match status" value="1"/>
</dbReference>
<feature type="binding site" evidence="2">
    <location>
        <position position="274"/>
    </location>
    <ligand>
        <name>substrate</name>
    </ligand>
</feature>
<dbReference type="SUPFAM" id="SSF56042">
    <property type="entry name" value="PurM C-terminal domain-like"/>
    <property type="match status" value="1"/>
</dbReference>
<name>A0A849I7M9_9HYPH</name>
<feature type="binding site" evidence="2">
    <location>
        <begin position="120"/>
        <end position="121"/>
    </location>
    <ligand>
        <name>ATP</name>
        <dbReference type="ChEBI" id="CHEBI:30616"/>
    </ligand>
</feature>
<feature type="binding site" evidence="2">
    <location>
        <position position="45"/>
    </location>
    <ligand>
        <name>Mg(2+)</name>
        <dbReference type="ChEBI" id="CHEBI:18420"/>
        <label>2</label>
    </ligand>
</feature>
<comment type="caution">
    <text evidence="2">Lacks conserved residue(s) required for the propagation of feature annotation.</text>
</comment>
<dbReference type="Gene3D" id="3.30.1330.10">
    <property type="entry name" value="PurM-like, N-terminal domain"/>
    <property type="match status" value="1"/>
</dbReference>
<comment type="pathway">
    <text evidence="2">Cofactor biosynthesis; thiamine diphosphate biosynthesis; thiamine diphosphate from thiamine phosphate: step 1/1.</text>
</comment>
<dbReference type="Gene3D" id="3.90.650.10">
    <property type="entry name" value="PurM-like C-terminal domain"/>
    <property type="match status" value="1"/>
</dbReference>
<dbReference type="GO" id="GO:0009229">
    <property type="term" value="P:thiamine diphosphate biosynthetic process"/>
    <property type="evidence" value="ECO:0007669"/>
    <property type="project" value="UniProtKB-UniRule"/>
</dbReference>
<comment type="caution">
    <text evidence="5">The sequence shown here is derived from an EMBL/GenBank/DDBJ whole genome shotgun (WGS) entry which is preliminary data.</text>
</comment>
<comment type="function">
    <text evidence="2">Catalyzes the ATP-dependent phosphorylation of thiamine-monophosphate (TMP) to form thiamine-pyrophosphate (TPP), the active form of vitamin B1.</text>
</comment>
<reference evidence="5 6" key="1">
    <citation type="submission" date="2020-04" db="EMBL/GenBank/DDBJ databases">
        <title>Enterovirga sp. isolate from soil.</title>
        <authorList>
            <person name="Chea S."/>
            <person name="Kim D.-U."/>
        </authorList>
    </citation>
    <scope>NUCLEOTIDE SEQUENCE [LARGE SCALE GENOMIC DNA]</scope>
    <source>
        <strain evidence="5 6">DB1703</strain>
    </source>
</reference>
<dbReference type="GO" id="GO:0000287">
    <property type="term" value="F:magnesium ion binding"/>
    <property type="evidence" value="ECO:0007669"/>
    <property type="project" value="UniProtKB-UniRule"/>
</dbReference>
<evidence type="ECO:0000259" key="4">
    <source>
        <dbReference type="Pfam" id="PF02769"/>
    </source>
</evidence>
<protein>
    <recommendedName>
        <fullName evidence="2">Thiamine-monophosphate kinase</fullName>
        <shortName evidence="2">TMP kinase</shortName>
        <shortName evidence="2">Thiamine-phosphate kinase</shortName>
        <ecNumber evidence="2">2.7.4.16</ecNumber>
    </recommendedName>
</protein>
<keyword evidence="2 5" id="KW-0808">Transferase</keyword>
<dbReference type="InterPro" id="IPR016188">
    <property type="entry name" value="PurM-like_N"/>
</dbReference>
<feature type="binding site" evidence="2">
    <location>
        <position position="28"/>
    </location>
    <ligand>
        <name>Mg(2+)</name>
        <dbReference type="ChEBI" id="CHEBI:18420"/>
        <label>4</label>
    </ligand>
</feature>
<feature type="binding site" evidence="2">
    <location>
        <position position="28"/>
    </location>
    <ligand>
        <name>Mg(2+)</name>
        <dbReference type="ChEBI" id="CHEBI:18420"/>
        <label>3</label>
    </ligand>
</feature>
<comment type="catalytic activity">
    <reaction evidence="2">
        <text>thiamine phosphate + ATP = thiamine diphosphate + ADP</text>
        <dbReference type="Rhea" id="RHEA:15913"/>
        <dbReference type="ChEBI" id="CHEBI:30616"/>
        <dbReference type="ChEBI" id="CHEBI:37575"/>
        <dbReference type="ChEBI" id="CHEBI:58937"/>
        <dbReference type="ChEBI" id="CHEBI:456216"/>
        <dbReference type="EC" id="2.7.4.16"/>
    </reaction>
</comment>
<keyword evidence="2" id="KW-0067">ATP-binding</keyword>
<dbReference type="GO" id="GO:0009030">
    <property type="term" value="F:thiamine-phosphate kinase activity"/>
    <property type="evidence" value="ECO:0007669"/>
    <property type="project" value="UniProtKB-UniRule"/>
</dbReference>
<feature type="binding site" evidence="2">
    <location>
        <position position="147"/>
    </location>
    <ligand>
        <name>ATP</name>
        <dbReference type="ChEBI" id="CHEBI:30616"/>
    </ligand>
</feature>
<keyword evidence="2" id="KW-0479">Metal-binding</keyword>
<feature type="binding site" evidence="2">
    <location>
        <position position="222"/>
    </location>
    <ligand>
        <name>Mg(2+)</name>
        <dbReference type="ChEBI" id="CHEBI:18420"/>
        <label>3</label>
    </ligand>
</feature>
<proteinExistence type="inferred from homology"/>
<comment type="similarity">
    <text evidence="2">Belongs to the thiamine-monophosphate kinase family.</text>
</comment>
<feature type="domain" description="PurM-like N-terminal" evidence="3">
    <location>
        <begin position="27"/>
        <end position="139"/>
    </location>
</feature>
<feature type="binding site" evidence="2">
    <location>
        <position position="225"/>
    </location>
    <ligand>
        <name>Mg(2+)</name>
        <dbReference type="ChEBI" id="CHEBI:18420"/>
        <label>5</label>
    </ligand>
</feature>
<dbReference type="HAMAP" id="MF_02128">
    <property type="entry name" value="TMP_kinase"/>
    <property type="match status" value="1"/>
</dbReference>
<keyword evidence="1 2" id="KW-0784">Thiamine biosynthesis</keyword>
<dbReference type="EC" id="2.7.4.16" evidence="2"/>
<dbReference type="InterPro" id="IPR010918">
    <property type="entry name" value="PurM-like_C_dom"/>
</dbReference>
<feature type="binding site" evidence="2">
    <location>
        <position position="73"/>
    </location>
    <ligand>
        <name>Mg(2+)</name>
        <dbReference type="ChEBI" id="CHEBI:18420"/>
        <label>2</label>
    </ligand>
</feature>
<evidence type="ECO:0000256" key="2">
    <source>
        <dbReference type="HAMAP-Rule" id="MF_02128"/>
    </source>
</evidence>
<feature type="domain" description="PurM-like C-terminal" evidence="4">
    <location>
        <begin position="152"/>
        <end position="311"/>
    </location>
</feature>
<dbReference type="RefSeq" id="WP_171218761.1">
    <property type="nucleotide sequence ID" value="NZ_JABEPP010000003.1"/>
</dbReference>
<feature type="binding site" evidence="2">
    <location>
        <position position="73"/>
    </location>
    <ligand>
        <name>Mg(2+)</name>
        <dbReference type="ChEBI" id="CHEBI:18420"/>
        <label>4</label>
    </ligand>
</feature>
<dbReference type="EMBL" id="JABEPP010000003">
    <property type="protein sequence ID" value="NNM73301.1"/>
    <property type="molecule type" value="Genomic_DNA"/>
</dbReference>
<dbReference type="Pfam" id="PF02769">
    <property type="entry name" value="AIRS_C"/>
    <property type="match status" value="1"/>
</dbReference>
<feature type="binding site" evidence="2">
    <location>
        <position position="330"/>
    </location>
    <ligand>
        <name>substrate</name>
    </ligand>
</feature>
<comment type="miscellaneous">
    <text evidence="2">Reaction mechanism of ThiL seems to utilize a direct, inline transfer of the gamma-phosphate of ATP to TMP rather than a phosphorylated enzyme intermediate.</text>
</comment>
<gene>
    <name evidence="2 5" type="primary">thiL</name>
    <name evidence="5" type="ORF">HJG44_13005</name>
</gene>
<dbReference type="Pfam" id="PF00586">
    <property type="entry name" value="AIRS"/>
    <property type="match status" value="1"/>
</dbReference>
<keyword evidence="6" id="KW-1185">Reference proteome</keyword>
<evidence type="ECO:0000313" key="5">
    <source>
        <dbReference type="EMBL" id="NNM73301.1"/>
    </source>
</evidence>
<evidence type="ECO:0000313" key="6">
    <source>
        <dbReference type="Proteomes" id="UP000564885"/>
    </source>
</evidence>
<feature type="binding site" evidence="2">
    <location>
        <position position="45"/>
    </location>
    <ligand>
        <name>Mg(2+)</name>
        <dbReference type="ChEBI" id="CHEBI:18420"/>
        <label>1</label>
    </ligand>
</feature>
<feature type="binding site" evidence="2">
    <location>
        <position position="73"/>
    </location>
    <ligand>
        <name>Mg(2+)</name>
        <dbReference type="ChEBI" id="CHEBI:18420"/>
        <label>3</label>
    </ligand>
</feature>
<accession>A0A849I7M9</accession>
<dbReference type="UniPathway" id="UPA00060">
    <property type="reaction ID" value="UER00142"/>
</dbReference>
<feature type="binding site" evidence="2">
    <location>
        <position position="52"/>
    </location>
    <ligand>
        <name>substrate</name>
    </ligand>
</feature>
<dbReference type="GO" id="GO:0005524">
    <property type="term" value="F:ATP binding"/>
    <property type="evidence" value="ECO:0007669"/>
    <property type="project" value="UniProtKB-UniRule"/>
</dbReference>
<keyword evidence="2 5" id="KW-0418">Kinase</keyword>
<keyword evidence="2" id="KW-0547">Nucleotide-binding</keyword>
<sequence length="333" mass="33550">MPRPGEDELIARYFAPLAGPGALALKDDAALLAPPPGHDLVLTADAIVAGVHFLPDDPPGAIGRKALGVNLSDLAAKGADPLGFLLTLALPADWTEAWLAGFCSGLGGMARELACPLLGGDTVRTSGPLSISVTALGAVPAGRMVRRTAAAPGQAICVTGTIGDAALGLALARAEAGLDPEPGWAQALSAAERAFLLDRYRNPQPRTALAASLRRHAKAAMDVSDGLAGDLAKMLRASGVSGTLALDRVPLSPAAQAALAATPDLLPGLVSGGDDYEILLTAAPDGLDALAREAAALGIGFAVLGEVRSGPEPLAILRNGAPYPLSAGSFQHF</sequence>
<keyword evidence="2" id="KW-0460">Magnesium</keyword>
<feature type="binding site" evidence="2">
    <location>
        <position position="121"/>
    </location>
    <ligand>
        <name>Mg(2+)</name>
        <dbReference type="ChEBI" id="CHEBI:18420"/>
        <label>1</label>
    </ligand>
</feature>